<dbReference type="PANTHER" id="PTHR23155:SF957">
    <property type="entry name" value="OS11G0606800 PROTEIN"/>
    <property type="match status" value="1"/>
</dbReference>
<feature type="compositionally biased region" description="Polar residues" evidence="2">
    <location>
        <begin position="1028"/>
        <end position="1044"/>
    </location>
</feature>
<dbReference type="PRINTS" id="PR00364">
    <property type="entry name" value="DISEASERSIST"/>
</dbReference>
<feature type="compositionally biased region" description="Basic residues" evidence="2">
    <location>
        <begin position="1"/>
        <end position="11"/>
    </location>
</feature>
<dbReference type="RefSeq" id="XP_020404299.1">
    <property type="nucleotide sequence ID" value="XM_020548710.3"/>
</dbReference>
<keyword evidence="6" id="KW-1185">Reference proteome</keyword>
<reference evidence="4 6" key="1">
    <citation type="submission" date="2015-12" db="EMBL/GenBank/DDBJ databases">
        <title>Update maize B73 reference genome by single molecule sequencing technologies.</title>
        <authorList>
            <consortium name="Maize Genome Sequencing Project"/>
            <person name="Ware D."/>
        </authorList>
    </citation>
    <scope>NUCLEOTIDE SEQUENCE [LARGE SCALE GENOMIC DNA]</scope>
    <source>
        <strain evidence="6">cv. B73</strain>
        <tissue evidence="4">Seedling</tissue>
    </source>
</reference>
<reference evidence="5" key="2">
    <citation type="submission" date="2019-07" db="EMBL/GenBank/DDBJ databases">
        <authorList>
            <person name="Seetharam A."/>
            <person name="Woodhouse M."/>
            <person name="Cannon E."/>
        </authorList>
    </citation>
    <scope>NUCLEOTIDE SEQUENCE [LARGE SCALE GENOMIC DNA]</scope>
    <source>
        <strain evidence="5">cv. B73</strain>
    </source>
</reference>
<dbReference type="Pfam" id="PF00931">
    <property type="entry name" value="NB-ARC"/>
    <property type="match status" value="1"/>
</dbReference>
<dbReference type="ExpressionAtlas" id="A0A1D6F7H4">
    <property type="expression patterns" value="baseline and differential"/>
</dbReference>
<evidence type="ECO:0000313" key="4">
    <source>
        <dbReference type="EMBL" id="ONM27181.1"/>
    </source>
</evidence>
<feature type="region of interest" description="Disordered" evidence="2">
    <location>
        <begin position="1"/>
        <end position="26"/>
    </location>
</feature>
<dbReference type="InterPro" id="IPR032675">
    <property type="entry name" value="LRR_dom_sf"/>
</dbReference>
<name>A0A1D6F7H4_MAIZE</name>
<dbReference type="InterPro" id="IPR027417">
    <property type="entry name" value="P-loop_NTPase"/>
</dbReference>
<dbReference type="SUPFAM" id="SSF52540">
    <property type="entry name" value="P-loop containing nucleoside triphosphate hydrolases"/>
    <property type="match status" value="1"/>
</dbReference>
<evidence type="ECO:0000313" key="6">
    <source>
        <dbReference type="Proteomes" id="UP000007305"/>
    </source>
</evidence>
<evidence type="ECO:0000313" key="5">
    <source>
        <dbReference type="EnsemblPlants" id="Zm00001eb115050_P002"/>
    </source>
</evidence>
<dbReference type="EnsemblPlants" id="Zm00001eb115050_T002">
    <property type="protein sequence ID" value="Zm00001eb115050_P002"/>
    <property type="gene ID" value="Zm00001eb115050"/>
</dbReference>
<gene>
    <name evidence="5" type="primary">LOC103648157</name>
    <name evidence="4" type="ORF">ZEAMMB73_Zm00001d007603</name>
</gene>
<evidence type="ECO:0000256" key="2">
    <source>
        <dbReference type="SAM" id="MobiDB-lite"/>
    </source>
</evidence>
<evidence type="ECO:0000259" key="3">
    <source>
        <dbReference type="SMART" id="SM00382"/>
    </source>
</evidence>
<dbReference type="OrthoDB" id="689447at2759"/>
<dbReference type="InterPro" id="IPR055414">
    <property type="entry name" value="LRR_R13L4/SHOC2-like"/>
</dbReference>
<feature type="region of interest" description="Disordered" evidence="2">
    <location>
        <begin position="1020"/>
        <end position="1044"/>
    </location>
</feature>
<dbReference type="GO" id="GO:0098542">
    <property type="term" value="P:defense response to other organism"/>
    <property type="evidence" value="ECO:0000318"/>
    <property type="project" value="GO_Central"/>
</dbReference>
<proteinExistence type="predicted"/>
<dbReference type="InterPro" id="IPR003593">
    <property type="entry name" value="AAA+_ATPase"/>
</dbReference>
<dbReference type="Proteomes" id="UP000007305">
    <property type="component" value="Chromosome 2"/>
</dbReference>
<dbReference type="PANTHER" id="PTHR23155">
    <property type="entry name" value="DISEASE RESISTANCE PROTEIN RP"/>
    <property type="match status" value="1"/>
</dbReference>
<dbReference type="AlphaFoldDB" id="A0A1D6F7H4"/>
<dbReference type="SMART" id="SM00382">
    <property type="entry name" value="AAA"/>
    <property type="match status" value="1"/>
</dbReference>
<sequence length="1044" mass="116911">MAAHPHPHGSRKQQPSPSNKQDQEDTRVAKIAEVLSVLEPVRASISQQLGAGAAGRRCVVAAGYTRRRCLAFMETELSIIAEFLKTLSQQHLDADTRRWMEHYELVFSKLDSVIQEVDPSRRTLLRTRLRSATQCILSRNNRSYPFSPNIKQLYYRSEHPCRFKHLLQANSRPEADIGLAPPQLGGGSGTGTNLTASAALPLVGIDRPAKKLLRWLTPREETDKSLRVMSIVGPPGMGKTTLAMEVHRRKKAEDATVSVFQCNLVARFSRGPDRNKLLLQDILSQVSDRAAPALTSSSQSQRKTIKLLIHLVSKHLRDKRYFIIIDDIWDTSDWEKIKDAFPNNNLDSRILITTRVISLSWVCCFDSDDGLVHQMKPLNRTDSERLLLASAFGPSSVDDYDCQQPLCDEILIRCEGVPLFIIGMADLFKEQLLQQKDAEDQRTLAVYSSELEQGPQRLPKCIERALSLAYDDLPYESKLQSLCMTMFPSGYKFDNDRFFFFRWNEDNEVAMRFTIPHLADRNVITRVAGADCRHCPDEEEGCHCQWHVNHFMQQFLASKSAEMGFYFTASSLKKYLLLAGAGANNNRTQRRLILHHPDPNLPSLLQQIDLSQTRSLAVSGAVSGIPMDKFVNLVVLDLEGWENLKDDDLLQICRSKMYFLTYLSVRNTPTSKIPPEIKELWSLQTLDASCTQISDELPLQVFKLTSLKHLDLRGTRVRRISKLPNKQQIVGSRVPLFTLLVGGGGGGGGPMETAARVTPDVRHLQDLEMLATVDLTENPVSFLRALGDLKWLKVLKITWSFCHSTDGECRAALLSSIGRWSHLQSLTIHCGLGCSMEFLGTLSYPPEHLRKLKVTGGVFAGVLRWLSVPSHHLSFLQITICSITADDLKVLADLAQLHTLVLGLDFVPTEAVVIEDGGFPLLRKFFVNCPVPWLAFEIGALPNLAYLQLEFAATLPTQTRAPSGIANIHRITDIALCYGEHYANSPSVKIIVEAVRKQIVEHCNPIDLYINGIEQDDVQAPDDLTEDANVTQSRTGSGSQSPRE</sequence>
<dbReference type="Gramene" id="Zm00001eb115050_T002">
    <property type="protein sequence ID" value="Zm00001eb115050_P002"/>
    <property type="gene ID" value="Zm00001eb115050"/>
</dbReference>
<dbReference type="Gene3D" id="3.40.50.300">
    <property type="entry name" value="P-loop containing nucleotide triphosphate hydrolases"/>
    <property type="match status" value="1"/>
</dbReference>
<dbReference type="SMR" id="A0A1D6F7H4"/>
<feature type="domain" description="AAA+ ATPase" evidence="3">
    <location>
        <begin position="225"/>
        <end position="363"/>
    </location>
</feature>
<dbReference type="InterPro" id="IPR044974">
    <property type="entry name" value="Disease_R_plants"/>
</dbReference>
<accession>A0A1D6F7H4</accession>
<dbReference type="OMA" id="DIPRKVY"/>
<dbReference type="RefSeq" id="XP_008670869.1">
    <property type="nucleotide sequence ID" value="XM_008672647.2"/>
</dbReference>
<dbReference type="KEGG" id="zma:103648157"/>
<dbReference type="Pfam" id="PF23598">
    <property type="entry name" value="LRR_14"/>
    <property type="match status" value="2"/>
</dbReference>
<reference evidence="5" key="3">
    <citation type="submission" date="2021-05" db="UniProtKB">
        <authorList>
            <consortium name="EnsemblPlants"/>
        </authorList>
    </citation>
    <scope>IDENTIFICATION</scope>
    <source>
        <strain evidence="5">cv. B73</strain>
    </source>
</reference>
<organism evidence="4">
    <name type="scientific">Zea mays</name>
    <name type="common">Maize</name>
    <dbReference type="NCBI Taxonomy" id="4577"/>
    <lineage>
        <taxon>Eukaryota</taxon>
        <taxon>Viridiplantae</taxon>
        <taxon>Streptophyta</taxon>
        <taxon>Embryophyta</taxon>
        <taxon>Tracheophyta</taxon>
        <taxon>Spermatophyta</taxon>
        <taxon>Magnoliopsida</taxon>
        <taxon>Liliopsida</taxon>
        <taxon>Poales</taxon>
        <taxon>Poaceae</taxon>
        <taxon>PACMAD clade</taxon>
        <taxon>Panicoideae</taxon>
        <taxon>Andropogonodae</taxon>
        <taxon>Andropogoneae</taxon>
        <taxon>Tripsacinae</taxon>
        <taxon>Zea</taxon>
    </lineage>
</organism>
<dbReference type="InterPro" id="IPR002182">
    <property type="entry name" value="NB-ARC"/>
</dbReference>
<evidence type="ECO:0000256" key="1">
    <source>
        <dbReference type="ARBA" id="ARBA00022737"/>
    </source>
</evidence>
<protein>
    <submittedName>
        <fullName evidence="4">NB-ARC domain containing protein</fullName>
    </submittedName>
</protein>
<keyword evidence="1" id="KW-0677">Repeat</keyword>
<dbReference type="Gene3D" id="3.80.10.10">
    <property type="entry name" value="Ribonuclease Inhibitor"/>
    <property type="match status" value="1"/>
</dbReference>
<dbReference type="GeneID" id="103648157"/>
<dbReference type="GO" id="GO:0043531">
    <property type="term" value="F:ADP binding"/>
    <property type="evidence" value="ECO:0007669"/>
    <property type="project" value="InterPro"/>
</dbReference>
<dbReference type="SUPFAM" id="SSF52047">
    <property type="entry name" value="RNI-like"/>
    <property type="match status" value="1"/>
</dbReference>
<dbReference type="EMBL" id="CM007648">
    <property type="protein sequence ID" value="ONM27181.1"/>
    <property type="molecule type" value="Genomic_DNA"/>
</dbReference>